<feature type="transmembrane region" description="Helical" evidence="2">
    <location>
        <begin position="122"/>
        <end position="146"/>
    </location>
</feature>
<feature type="transmembrane region" description="Helical" evidence="2">
    <location>
        <begin position="166"/>
        <end position="191"/>
    </location>
</feature>
<sequence>MYQRIIPARILTSVGIGLLIFSLVFGWVAFSVPDWLQFYEHDGIKNTNSTSESLKMFKKFGLWYKCVFSIDANDFICLLWNKDTPSFVRVAQVLVPCGLSLGCLSLLTACIGFMCRRAFVTTLLFAALFAFLNFLFITIGVTVFANESLVYVERLRLSNNDNPRRWGMWLLVPNLVLALITSVCFSVASMLSWCDYRNNMRVHGMFSHSGDKFNGSVCKMPPSDGNTTTAVKQPFHYQDYPHACYQIHGLNNSQQNPMAYPPPPTYGGVMNPGYQPTPSGFYGYSRPGTPTMYPHSNFDPYYPRHYMTENTEMDELPYTTRSSHHRSRSYSRSHRHSNHRSRSCSPRDSIMSPDNTQKPTQFIPIPVPYYQPQPQPQLQSQPQPQPSAASQPKASSTPNAQSNNPTQPMSYIMPQTQQFRDENIQAAMKSANILNYNMGQPSAMVQNSNHPVYTIAYRPNTGGNILGSNILSGPAATTYVTASRNQVGDISSFNSDSDMEDRDDQAISKRKNIKKININETWAWRKMR</sequence>
<feature type="compositionally biased region" description="Pro residues" evidence="1">
    <location>
        <begin position="365"/>
        <end position="375"/>
    </location>
</feature>
<comment type="caution">
    <text evidence="4">The sequence shown here is derived from an EMBL/GenBank/DDBJ whole genome shotgun (WGS) entry which is preliminary data.</text>
</comment>
<name>A0A819LJI5_9BILA</name>
<evidence type="ECO:0000313" key="5">
    <source>
        <dbReference type="Proteomes" id="UP000663844"/>
    </source>
</evidence>
<keyword evidence="2" id="KW-1133">Transmembrane helix</keyword>
<feature type="transmembrane region" description="Helical" evidence="2">
    <location>
        <begin position="93"/>
        <end position="115"/>
    </location>
</feature>
<dbReference type="Proteomes" id="UP000663844">
    <property type="component" value="Unassembled WGS sequence"/>
</dbReference>
<evidence type="ECO:0000256" key="2">
    <source>
        <dbReference type="SAM" id="Phobius"/>
    </source>
</evidence>
<dbReference type="Proteomes" id="UP000663845">
    <property type="component" value="Unassembled WGS sequence"/>
</dbReference>
<evidence type="ECO:0000256" key="1">
    <source>
        <dbReference type="SAM" id="MobiDB-lite"/>
    </source>
</evidence>
<keyword evidence="2" id="KW-0472">Membrane</keyword>
<protein>
    <submittedName>
        <fullName evidence="4">Uncharacterized protein</fullName>
    </submittedName>
</protein>
<feature type="compositionally biased region" description="Polar residues" evidence="1">
    <location>
        <begin position="397"/>
        <end position="410"/>
    </location>
</feature>
<dbReference type="EMBL" id="CAJNOG010000696">
    <property type="protein sequence ID" value="CAF1338216.1"/>
    <property type="molecule type" value="Genomic_DNA"/>
</dbReference>
<dbReference type="AlphaFoldDB" id="A0A819LJI5"/>
<feature type="compositionally biased region" description="Low complexity" evidence="1">
    <location>
        <begin position="376"/>
        <end position="396"/>
    </location>
</feature>
<gene>
    <name evidence="3" type="ORF">JYZ213_LOCUS34342</name>
    <name evidence="4" type="ORF">OXD698_LOCUS27554</name>
</gene>
<dbReference type="EMBL" id="CAJOAZ010002863">
    <property type="protein sequence ID" value="CAF3966219.1"/>
    <property type="molecule type" value="Genomic_DNA"/>
</dbReference>
<feature type="transmembrane region" description="Helical" evidence="2">
    <location>
        <begin position="6"/>
        <end position="30"/>
    </location>
</feature>
<feature type="region of interest" description="Disordered" evidence="1">
    <location>
        <begin position="319"/>
        <end position="410"/>
    </location>
</feature>
<feature type="compositionally biased region" description="Basic residues" evidence="1">
    <location>
        <begin position="322"/>
        <end position="342"/>
    </location>
</feature>
<dbReference type="Gene3D" id="1.20.140.150">
    <property type="match status" value="1"/>
</dbReference>
<accession>A0A819LJI5</accession>
<evidence type="ECO:0000313" key="4">
    <source>
        <dbReference type="EMBL" id="CAF3966219.1"/>
    </source>
</evidence>
<evidence type="ECO:0000313" key="3">
    <source>
        <dbReference type="EMBL" id="CAF1338216.1"/>
    </source>
</evidence>
<reference evidence="4" key="1">
    <citation type="submission" date="2021-02" db="EMBL/GenBank/DDBJ databases">
        <authorList>
            <person name="Nowell W R."/>
        </authorList>
    </citation>
    <scope>NUCLEOTIDE SEQUENCE</scope>
</reference>
<proteinExistence type="predicted"/>
<organism evidence="4 5">
    <name type="scientific">Adineta steineri</name>
    <dbReference type="NCBI Taxonomy" id="433720"/>
    <lineage>
        <taxon>Eukaryota</taxon>
        <taxon>Metazoa</taxon>
        <taxon>Spiralia</taxon>
        <taxon>Gnathifera</taxon>
        <taxon>Rotifera</taxon>
        <taxon>Eurotatoria</taxon>
        <taxon>Bdelloidea</taxon>
        <taxon>Adinetida</taxon>
        <taxon>Adinetidae</taxon>
        <taxon>Adineta</taxon>
    </lineage>
</organism>
<keyword evidence="2" id="KW-0812">Transmembrane</keyword>